<feature type="compositionally biased region" description="Basic and acidic residues" evidence="1">
    <location>
        <begin position="140"/>
        <end position="150"/>
    </location>
</feature>
<protein>
    <submittedName>
        <fullName evidence="2">Uncharacterized protein</fullName>
    </submittedName>
</protein>
<dbReference type="AlphaFoldDB" id="A0A9K3LJ74"/>
<sequence length="353" mass="39822">MKQSCGRSCTSRTRQYSKTSTTASPHIVTKRSVTVGALLGAAVMIANTWSVLAFQCHPIKPLVKSWSPQFRDGPSDYIAYSSDYSGPLLSSTTLFMGKLRSRQAELQKKMALAKKQNANKDPQQDPQQSSLSESHANSRLSDEDMKKENDRKRFEELLRGSQVFSGDDDYLNEQQEEETIDAYRRGADRLFEGDPAPTAAFEELISIKSENAIGETGAKRLVPWMRNTGSDDFLVIICDPRVKSPEFRDAVKAVRSGLPKDISSKIVFINADTPAENRRFLKKNNLMDSGIKLFSDEKREWMQAYTALGDNRWSMTMFIISNERIQKLVRELSSVDASLVVEKALRAMEKRKL</sequence>
<evidence type="ECO:0000313" key="2">
    <source>
        <dbReference type="EMBL" id="KAG7363409.1"/>
    </source>
</evidence>
<keyword evidence="3" id="KW-1185">Reference proteome</keyword>
<feature type="region of interest" description="Disordered" evidence="1">
    <location>
        <begin position="106"/>
        <end position="150"/>
    </location>
</feature>
<reference evidence="2" key="2">
    <citation type="submission" date="2021-04" db="EMBL/GenBank/DDBJ databases">
        <authorList>
            <person name="Podell S."/>
        </authorList>
    </citation>
    <scope>NUCLEOTIDE SEQUENCE</scope>
    <source>
        <strain evidence="2">Hildebrandi</strain>
    </source>
</reference>
<accession>A0A9K3LJ74</accession>
<dbReference type="EMBL" id="JAGRRH010000010">
    <property type="protein sequence ID" value="KAG7363409.1"/>
    <property type="molecule type" value="Genomic_DNA"/>
</dbReference>
<dbReference type="OrthoDB" id="42733at2759"/>
<name>A0A9K3LJ74_9STRA</name>
<evidence type="ECO:0000256" key="1">
    <source>
        <dbReference type="SAM" id="MobiDB-lite"/>
    </source>
</evidence>
<reference evidence="2" key="1">
    <citation type="journal article" date="2021" name="Sci. Rep.">
        <title>Diploid genomic architecture of Nitzschia inconspicua, an elite biomass production diatom.</title>
        <authorList>
            <person name="Oliver A."/>
            <person name="Podell S."/>
            <person name="Pinowska A."/>
            <person name="Traller J.C."/>
            <person name="Smith S.R."/>
            <person name="McClure R."/>
            <person name="Beliaev A."/>
            <person name="Bohutskyi P."/>
            <person name="Hill E.A."/>
            <person name="Rabines A."/>
            <person name="Zheng H."/>
            <person name="Allen L.Z."/>
            <person name="Kuo A."/>
            <person name="Grigoriev I.V."/>
            <person name="Allen A.E."/>
            <person name="Hazlebeck D."/>
            <person name="Allen E.E."/>
        </authorList>
    </citation>
    <scope>NUCLEOTIDE SEQUENCE</scope>
    <source>
        <strain evidence="2">Hildebrandi</strain>
    </source>
</reference>
<dbReference type="Proteomes" id="UP000693970">
    <property type="component" value="Unassembled WGS sequence"/>
</dbReference>
<comment type="caution">
    <text evidence="2">The sequence shown here is derived from an EMBL/GenBank/DDBJ whole genome shotgun (WGS) entry which is preliminary data.</text>
</comment>
<gene>
    <name evidence="2" type="ORF">IV203_026769</name>
</gene>
<proteinExistence type="predicted"/>
<feature type="region of interest" description="Disordered" evidence="1">
    <location>
        <begin position="1"/>
        <end position="23"/>
    </location>
</feature>
<organism evidence="2 3">
    <name type="scientific">Nitzschia inconspicua</name>
    <dbReference type="NCBI Taxonomy" id="303405"/>
    <lineage>
        <taxon>Eukaryota</taxon>
        <taxon>Sar</taxon>
        <taxon>Stramenopiles</taxon>
        <taxon>Ochrophyta</taxon>
        <taxon>Bacillariophyta</taxon>
        <taxon>Bacillariophyceae</taxon>
        <taxon>Bacillariophycidae</taxon>
        <taxon>Bacillariales</taxon>
        <taxon>Bacillariaceae</taxon>
        <taxon>Nitzschia</taxon>
    </lineage>
</organism>
<evidence type="ECO:0000313" key="3">
    <source>
        <dbReference type="Proteomes" id="UP000693970"/>
    </source>
</evidence>